<dbReference type="EMBL" id="AYYK01000025">
    <property type="protein sequence ID" value="KRM78188.1"/>
    <property type="molecule type" value="Genomic_DNA"/>
</dbReference>
<feature type="region of interest" description="Disordered" evidence="1">
    <location>
        <begin position="146"/>
        <end position="189"/>
    </location>
</feature>
<evidence type="ECO:0008006" key="4">
    <source>
        <dbReference type="Google" id="ProtNLM"/>
    </source>
</evidence>
<dbReference type="PATRIC" id="fig|1423738.3.peg.1226"/>
<accession>A0A0R2BRD9</accession>
<sequence>MALKLSLDLLQRHLHQTLKIDETVDLFTSLQKRLPELIAATSFEVKGTVRNDNLGWVSHLKISGTLTLPSTRSLMPVALPINLAIEELYVLEETQPSQEVQDDLDETVIVIENDQIDLQTAIEDHIILSIPTQIFTADELANQTMPEGEGWSVISEDEYADQLEDEKEQPNPEFEKLKGLFDDDQSDNK</sequence>
<feature type="compositionally biased region" description="Basic and acidic residues" evidence="1">
    <location>
        <begin position="168"/>
        <end position="189"/>
    </location>
</feature>
<reference evidence="2 3" key="1">
    <citation type="journal article" date="2015" name="Genome Announc.">
        <title>Expanding the biotechnology potential of lactobacilli through comparative genomics of 213 strains and associated genera.</title>
        <authorList>
            <person name="Sun Z."/>
            <person name="Harris H.M."/>
            <person name="McCann A."/>
            <person name="Guo C."/>
            <person name="Argimon S."/>
            <person name="Zhang W."/>
            <person name="Yang X."/>
            <person name="Jeffery I.B."/>
            <person name="Cooney J.C."/>
            <person name="Kagawa T.F."/>
            <person name="Liu W."/>
            <person name="Song Y."/>
            <person name="Salvetti E."/>
            <person name="Wrobel A."/>
            <person name="Rasinkangas P."/>
            <person name="Parkhill J."/>
            <person name="Rea M.C."/>
            <person name="O'Sullivan O."/>
            <person name="Ritari J."/>
            <person name="Douillard F.P."/>
            <person name="Paul Ross R."/>
            <person name="Yang R."/>
            <person name="Briner A.E."/>
            <person name="Felis G.E."/>
            <person name="de Vos W.M."/>
            <person name="Barrangou R."/>
            <person name="Klaenhammer T.R."/>
            <person name="Caufield P.W."/>
            <person name="Cui Y."/>
            <person name="Zhang H."/>
            <person name="O'Toole P.W."/>
        </authorList>
    </citation>
    <scope>NUCLEOTIDE SEQUENCE [LARGE SCALE GENOMIC DNA]</scope>
    <source>
        <strain evidence="2 3">DSM 20335</strain>
    </source>
</reference>
<evidence type="ECO:0000313" key="3">
    <source>
        <dbReference type="Proteomes" id="UP000051813"/>
    </source>
</evidence>
<gene>
    <name evidence="2" type="ORF">FC84_GL001210</name>
</gene>
<feature type="compositionally biased region" description="Acidic residues" evidence="1">
    <location>
        <begin position="155"/>
        <end position="167"/>
    </location>
</feature>
<dbReference type="STRING" id="1423738.FC84_GL001210"/>
<organism evidence="2 3">
    <name type="scientific">Lapidilactobacillus dextrinicus DSM 20335</name>
    <dbReference type="NCBI Taxonomy" id="1423738"/>
    <lineage>
        <taxon>Bacteria</taxon>
        <taxon>Bacillati</taxon>
        <taxon>Bacillota</taxon>
        <taxon>Bacilli</taxon>
        <taxon>Lactobacillales</taxon>
        <taxon>Lactobacillaceae</taxon>
        <taxon>Lapidilactobacillus</taxon>
    </lineage>
</organism>
<proteinExistence type="predicted"/>
<evidence type="ECO:0000313" key="2">
    <source>
        <dbReference type="EMBL" id="KRM78188.1"/>
    </source>
</evidence>
<keyword evidence="3" id="KW-1185">Reference proteome</keyword>
<dbReference type="Pfam" id="PF02620">
    <property type="entry name" value="YceD"/>
    <property type="match status" value="1"/>
</dbReference>
<dbReference type="RefSeq" id="WP_057757752.1">
    <property type="nucleotide sequence ID" value="NZ_AYYK01000025.1"/>
</dbReference>
<evidence type="ECO:0000256" key="1">
    <source>
        <dbReference type="SAM" id="MobiDB-lite"/>
    </source>
</evidence>
<name>A0A0R2BRD9_9LACO</name>
<dbReference type="InterPro" id="IPR003772">
    <property type="entry name" value="YceD"/>
</dbReference>
<dbReference type="Proteomes" id="UP000051813">
    <property type="component" value="Unassembled WGS sequence"/>
</dbReference>
<protein>
    <recommendedName>
        <fullName evidence="4">Metal-binding protein</fullName>
    </recommendedName>
</protein>
<dbReference type="AlphaFoldDB" id="A0A0R2BRD9"/>
<comment type="caution">
    <text evidence="2">The sequence shown here is derived from an EMBL/GenBank/DDBJ whole genome shotgun (WGS) entry which is preliminary data.</text>
</comment>